<dbReference type="EMBL" id="JAANXD010000026">
    <property type="protein sequence ID" value="MBS1257501.1"/>
    <property type="molecule type" value="Genomic_DNA"/>
</dbReference>
<feature type="chain" id="PRO_5037853118" description="Tetratricopeptide repeat protein" evidence="1">
    <location>
        <begin position="23"/>
        <end position="261"/>
    </location>
</feature>
<comment type="caution">
    <text evidence="2">The sequence shown here is derived from an EMBL/GenBank/DDBJ whole genome shotgun (WGS) entry which is preliminary data.</text>
</comment>
<dbReference type="InterPro" id="IPR011990">
    <property type="entry name" value="TPR-like_helical_dom_sf"/>
</dbReference>
<evidence type="ECO:0000313" key="3">
    <source>
        <dbReference type="Proteomes" id="UP000722750"/>
    </source>
</evidence>
<gene>
    <name evidence="2" type="ORF">MAG551_00545</name>
</gene>
<evidence type="ECO:0000313" key="2">
    <source>
        <dbReference type="EMBL" id="MBS1257501.1"/>
    </source>
</evidence>
<reference evidence="2" key="1">
    <citation type="journal article" date="2021" name="ISME J.">
        <title>Fine-scale metabolic discontinuity in a stratified prokaryote microbiome of a Red Sea deep halocline.</title>
        <authorList>
            <person name="Michoud G."/>
            <person name="Ngugi D.K."/>
            <person name="Barozzi A."/>
            <person name="Merlino G."/>
            <person name="Calleja M.L."/>
            <person name="Delgado-Huertas A."/>
            <person name="Moran X.A.G."/>
            <person name="Daffonchio D."/>
        </authorList>
    </citation>
    <scope>NUCLEOTIDE SEQUENCE</scope>
    <source>
        <strain evidence="2">SuakinDeep_MAG55_1</strain>
    </source>
</reference>
<feature type="signal peptide" evidence="1">
    <location>
        <begin position="1"/>
        <end position="22"/>
    </location>
</feature>
<evidence type="ECO:0000256" key="1">
    <source>
        <dbReference type="SAM" id="SignalP"/>
    </source>
</evidence>
<dbReference type="SUPFAM" id="SSF48452">
    <property type="entry name" value="TPR-like"/>
    <property type="match status" value="1"/>
</dbReference>
<dbReference type="Proteomes" id="UP000722750">
    <property type="component" value="Unassembled WGS sequence"/>
</dbReference>
<keyword evidence="1" id="KW-0732">Signal</keyword>
<proteinExistence type="predicted"/>
<protein>
    <recommendedName>
        <fullName evidence="4">Tetratricopeptide repeat protein</fullName>
    </recommendedName>
</protein>
<name>A0A941W2S3_9BACT</name>
<dbReference type="Gene3D" id="1.25.40.10">
    <property type="entry name" value="Tetratricopeptide repeat domain"/>
    <property type="match status" value="1"/>
</dbReference>
<dbReference type="PROSITE" id="PS51257">
    <property type="entry name" value="PROKAR_LIPOPROTEIN"/>
    <property type="match status" value="1"/>
</dbReference>
<dbReference type="AlphaFoldDB" id="A0A941W2S3"/>
<sequence length="261" mass="30276">MRTLIILSLIVSIFTVSNFAWAASCERCYARIADGQAFCEACTLNKDKDLSEMKSSEEQIISTIKSSRESYRNALTELIQFYMDIGYQSRVKKARKELKALNKIPQLKYLSADEDVSDISPTQNIEEANILFQDGKNYKNILNLASRKSKLSYAAARLKKILDEYPESDVADDAAYELAEVYESRHFKDYEGSVYYYKKCFELNPNTDRPARYMAARAYDMFLHDYKEAVRHYEMALKTCRDEELLRYANERLAALRSEGY</sequence>
<evidence type="ECO:0008006" key="4">
    <source>
        <dbReference type="Google" id="ProtNLM"/>
    </source>
</evidence>
<organism evidence="2 3">
    <name type="scientific">Candidatus Scalindua arabica</name>
    <dbReference type="NCBI Taxonomy" id="1127984"/>
    <lineage>
        <taxon>Bacteria</taxon>
        <taxon>Pseudomonadati</taxon>
        <taxon>Planctomycetota</taxon>
        <taxon>Candidatus Brocadiia</taxon>
        <taxon>Candidatus Brocadiales</taxon>
        <taxon>Candidatus Scalinduaceae</taxon>
        <taxon>Candidatus Scalindua</taxon>
    </lineage>
</organism>
<accession>A0A941W2S3</accession>